<comment type="subcellular location">
    <subcellularLocation>
        <location evidence="1">Cell membrane</location>
        <topology evidence="1">Lipid-anchor</topology>
        <topology evidence="1">GPI-anchor</topology>
    </subcellularLocation>
</comment>
<dbReference type="AlphaFoldDB" id="A0A396HB56"/>
<evidence type="ECO:0000256" key="2">
    <source>
        <dbReference type="ARBA" id="ARBA00022475"/>
    </source>
</evidence>
<dbReference type="PANTHER" id="PTHR33021">
    <property type="entry name" value="BLUE COPPER PROTEIN"/>
    <property type="match status" value="1"/>
</dbReference>
<dbReference type="CDD" id="cd11019">
    <property type="entry name" value="OsENODL1_like"/>
    <property type="match status" value="1"/>
</dbReference>
<dbReference type="PROSITE" id="PS51485">
    <property type="entry name" value="PHYTOCYANIN"/>
    <property type="match status" value="1"/>
</dbReference>
<dbReference type="GO" id="GO:0005886">
    <property type="term" value="C:plasma membrane"/>
    <property type="evidence" value="ECO:0007669"/>
    <property type="project" value="UniProtKB-SubCell"/>
</dbReference>
<dbReference type="GO" id="GO:0009055">
    <property type="term" value="F:electron transfer activity"/>
    <property type="evidence" value="ECO:0007669"/>
    <property type="project" value="InterPro"/>
</dbReference>
<gene>
    <name evidence="13" type="ORF">MtrunA17_Chr6g0458331</name>
</gene>
<dbReference type="InterPro" id="IPR008972">
    <property type="entry name" value="Cupredoxin"/>
</dbReference>
<keyword evidence="8" id="KW-0449">Lipoprotein</keyword>
<evidence type="ECO:0000256" key="4">
    <source>
        <dbReference type="ARBA" id="ARBA00022729"/>
    </source>
</evidence>
<keyword evidence="4 11" id="KW-0732">Signal</keyword>
<organism evidence="13">
    <name type="scientific">Medicago truncatula</name>
    <name type="common">Barrel medic</name>
    <name type="synonym">Medicago tribuloides</name>
    <dbReference type="NCBI Taxonomy" id="3880"/>
    <lineage>
        <taxon>Eukaryota</taxon>
        <taxon>Viridiplantae</taxon>
        <taxon>Streptophyta</taxon>
        <taxon>Embryophyta</taxon>
        <taxon>Tracheophyta</taxon>
        <taxon>Spermatophyta</taxon>
        <taxon>Magnoliopsida</taxon>
        <taxon>eudicotyledons</taxon>
        <taxon>Gunneridae</taxon>
        <taxon>Pentapetalae</taxon>
        <taxon>rosids</taxon>
        <taxon>fabids</taxon>
        <taxon>Fabales</taxon>
        <taxon>Fabaceae</taxon>
        <taxon>Papilionoideae</taxon>
        <taxon>50 kb inversion clade</taxon>
        <taxon>NPAAA clade</taxon>
        <taxon>Hologalegina</taxon>
        <taxon>IRL clade</taxon>
        <taxon>Trifolieae</taxon>
        <taxon>Medicago</taxon>
    </lineage>
</organism>
<comment type="caution">
    <text evidence="13">The sequence shown here is derived from an EMBL/GenBank/DDBJ whole genome shotgun (WGS) entry which is preliminary data.</text>
</comment>
<evidence type="ECO:0000256" key="3">
    <source>
        <dbReference type="ARBA" id="ARBA00022622"/>
    </source>
</evidence>
<dbReference type="PANTHER" id="PTHR33021:SF49">
    <property type="entry name" value="EARLY NODULIN-LIKE PROTEIN 21"/>
    <property type="match status" value="1"/>
</dbReference>
<accession>A0A396HB56</accession>
<keyword evidence="10" id="KW-1133">Transmembrane helix</keyword>
<dbReference type="Pfam" id="PF02298">
    <property type="entry name" value="Cu_bind_like"/>
    <property type="match status" value="1"/>
</dbReference>
<evidence type="ECO:0000256" key="8">
    <source>
        <dbReference type="ARBA" id="ARBA00023288"/>
    </source>
</evidence>
<dbReference type="GO" id="GO:0098552">
    <property type="term" value="C:side of membrane"/>
    <property type="evidence" value="ECO:0007669"/>
    <property type="project" value="UniProtKB-KW"/>
</dbReference>
<keyword evidence="7" id="KW-0325">Glycoprotein</keyword>
<keyword evidence="2" id="KW-1003">Cell membrane</keyword>
<evidence type="ECO:0000256" key="1">
    <source>
        <dbReference type="ARBA" id="ARBA00004609"/>
    </source>
</evidence>
<feature type="transmembrane region" description="Helical" evidence="10">
    <location>
        <begin position="147"/>
        <end position="167"/>
    </location>
</feature>
<dbReference type="Proteomes" id="UP000265566">
    <property type="component" value="Chromosome 6"/>
</dbReference>
<evidence type="ECO:0000256" key="6">
    <source>
        <dbReference type="ARBA" id="ARBA00023157"/>
    </source>
</evidence>
<feature type="domain" description="Phytocyanin" evidence="12">
    <location>
        <begin position="35"/>
        <end position="137"/>
    </location>
</feature>
<dbReference type="Gramene" id="rna34815">
    <property type="protein sequence ID" value="RHN50519.1"/>
    <property type="gene ID" value="gene34815"/>
</dbReference>
<keyword evidence="10" id="KW-0812">Transmembrane</keyword>
<keyword evidence="3" id="KW-0336">GPI-anchor</keyword>
<keyword evidence="5 10" id="KW-0472">Membrane</keyword>
<evidence type="ECO:0000256" key="10">
    <source>
        <dbReference type="SAM" id="Phobius"/>
    </source>
</evidence>
<dbReference type="Gene3D" id="2.60.40.420">
    <property type="entry name" value="Cupredoxins - blue copper proteins"/>
    <property type="match status" value="1"/>
</dbReference>
<reference evidence="13" key="1">
    <citation type="journal article" date="2018" name="Nat. Plants">
        <title>Whole-genome landscape of Medicago truncatula symbiotic genes.</title>
        <authorList>
            <person name="Pecrix Y."/>
            <person name="Gamas P."/>
            <person name="Carrere S."/>
        </authorList>
    </citation>
    <scope>NUCLEOTIDE SEQUENCE</scope>
    <source>
        <tissue evidence="13">Leaves</tissue>
    </source>
</reference>
<dbReference type="InterPro" id="IPR003245">
    <property type="entry name" value="Phytocyanin_dom"/>
</dbReference>
<dbReference type="FunFam" id="2.60.40.420:FF:000010">
    <property type="entry name" value="Early nodulin-like protein 1"/>
    <property type="match status" value="1"/>
</dbReference>
<proteinExistence type="inferred from homology"/>
<evidence type="ECO:0000256" key="11">
    <source>
        <dbReference type="SAM" id="SignalP"/>
    </source>
</evidence>
<sequence length="168" mass="18694">MITMASSSFSLYSTTLLVLLLALFSSLQCSIVASTEFEVGDLKGWVVPPSNDTDIYNIWASNKRFQIGDSIHFKYKKDSVMEVGKENYDDCNATQPTFFSNNGNTEFKLNHSGTFYFISGATGHCEKGQKMIVRVMIQDVHSKSSGYHVPVGVFQIVFVLAFVASYVI</sequence>
<dbReference type="EMBL" id="PSQE01000006">
    <property type="protein sequence ID" value="RHN50519.1"/>
    <property type="molecule type" value="Genomic_DNA"/>
</dbReference>
<dbReference type="SUPFAM" id="SSF49503">
    <property type="entry name" value="Cupredoxins"/>
    <property type="match status" value="1"/>
</dbReference>
<keyword evidence="6" id="KW-1015">Disulfide bond</keyword>
<evidence type="ECO:0000256" key="5">
    <source>
        <dbReference type="ARBA" id="ARBA00023136"/>
    </source>
</evidence>
<dbReference type="InterPro" id="IPR039391">
    <property type="entry name" value="Phytocyanin-like"/>
</dbReference>
<feature type="chain" id="PRO_5017217870" evidence="11">
    <location>
        <begin position="30"/>
        <end position="168"/>
    </location>
</feature>
<evidence type="ECO:0000256" key="9">
    <source>
        <dbReference type="ARBA" id="ARBA00035011"/>
    </source>
</evidence>
<evidence type="ECO:0000313" key="13">
    <source>
        <dbReference type="EMBL" id="RHN50519.1"/>
    </source>
</evidence>
<protein>
    <submittedName>
        <fullName evidence="13">Putative cupredoxin</fullName>
    </submittedName>
</protein>
<name>A0A396HB56_MEDTR</name>
<evidence type="ECO:0000256" key="7">
    <source>
        <dbReference type="ARBA" id="ARBA00023180"/>
    </source>
</evidence>
<feature type="signal peptide" evidence="11">
    <location>
        <begin position="1"/>
        <end position="29"/>
    </location>
</feature>
<evidence type="ECO:0000259" key="12">
    <source>
        <dbReference type="PROSITE" id="PS51485"/>
    </source>
</evidence>
<comment type="similarity">
    <text evidence="9">Belongs to the early nodulin-like (ENODL) family.</text>
</comment>
<dbReference type="InterPro" id="IPR041846">
    <property type="entry name" value="ENL_dom"/>
</dbReference>